<protein>
    <submittedName>
        <fullName evidence="1">Uncharacterized protein</fullName>
    </submittedName>
</protein>
<reference evidence="1 2" key="1">
    <citation type="submission" date="2015-01" db="EMBL/GenBank/DDBJ databases">
        <title>Paenibacillus swuensis/DY6/whole genome sequencing.</title>
        <authorList>
            <person name="Kim M.K."/>
            <person name="Srinivasan S."/>
            <person name="Lee J.-J."/>
        </authorList>
    </citation>
    <scope>NUCLEOTIDE SEQUENCE [LARGE SCALE GENOMIC DNA]</scope>
    <source>
        <strain evidence="1 2">DY6</strain>
    </source>
</reference>
<name>A0A172TKY8_9BACL</name>
<accession>A0A172TKY8</accession>
<dbReference type="PATRIC" id="fig|1178515.4.peg.3348"/>
<dbReference type="KEGG" id="pswu:SY83_16645"/>
<evidence type="ECO:0000313" key="2">
    <source>
        <dbReference type="Proteomes" id="UP000076927"/>
    </source>
</evidence>
<dbReference type="InterPro" id="IPR058705">
    <property type="entry name" value="A_ENA"/>
</dbReference>
<evidence type="ECO:0000313" key="1">
    <source>
        <dbReference type="EMBL" id="ANE47642.1"/>
    </source>
</evidence>
<proteinExistence type="predicted"/>
<dbReference type="EMBL" id="CP011388">
    <property type="protein sequence ID" value="ANE47642.1"/>
    <property type="molecule type" value="Genomic_DNA"/>
</dbReference>
<gene>
    <name evidence="1" type="ORF">SY83_16645</name>
</gene>
<dbReference type="Proteomes" id="UP000076927">
    <property type="component" value="Chromosome"/>
</dbReference>
<dbReference type="AlphaFoldDB" id="A0A172TKY8"/>
<sequence length="98" mass="10724">MKNSGLDEPGSDDAINDILGAVASQEKAIALFIRAEAEKLNLFIGDKGTFPASPSHEEMIELQRHVALILDGLLQQQRLLVRTLEICERLAKHHGGPL</sequence>
<dbReference type="STRING" id="1178515.SY83_16645"/>
<dbReference type="Pfam" id="PF26595">
    <property type="entry name" value="A_ENA"/>
    <property type="match status" value="1"/>
</dbReference>
<organism evidence="1 2">
    <name type="scientific">Paenibacillus swuensis</name>
    <dbReference type="NCBI Taxonomy" id="1178515"/>
    <lineage>
        <taxon>Bacteria</taxon>
        <taxon>Bacillati</taxon>
        <taxon>Bacillota</taxon>
        <taxon>Bacilli</taxon>
        <taxon>Bacillales</taxon>
        <taxon>Paenibacillaceae</taxon>
        <taxon>Paenibacillus</taxon>
    </lineage>
</organism>
<keyword evidence="2" id="KW-1185">Reference proteome</keyword>